<dbReference type="SUPFAM" id="SSF46689">
    <property type="entry name" value="Homeodomain-like"/>
    <property type="match status" value="2"/>
</dbReference>
<dbReference type="PANTHER" id="PTHR43436">
    <property type="entry name" value="ARAC-FAMILY TRANSCRIPTIONAL REGULATOR"/>
    <property type="match status" value="1"/>
</dbReference>
<sequence>MPPLPSITDSGAADAASQASLASLVSIIGAMTPGPGDFPTAIDGLGLFRRDEPSPPVTCILAPSIVLVVQGAKEMVIGGDVYPYDSTRFLITSLDLPANSAVTLASADVPCLGLVFRLDLRTLTELIAEGNAPAPKERAVRKSAGIASLTSGLLDPVDRLVELLQEPEAIPVLWPLLQREIHYRLLKCDQAPLLRHIASVDSQGHRIARAIDWLKLNYTAALRVEDLAARVQMSAPNFHLHFRNLTSMSPLQYQKWLRLNEARRLMLNEHLDAASAAFKVGYESPSQFSREYGRLFGAPPKKDIARLRSRALVMS</sequence>
<evidence type="ECO:0000313" key="4">
    <source>
        <dbReference type="EMBL" id="MBD8120856.1"/>
    </source>
</evidence>
<dbReference type="EMBL" id="JACYNP010000002">
    <property type="protein sequence ID" value="MBD8120856.1"/>
    <property type="molecule type" value="Genomic_DNA"/>
</dbReference>
<keyword evidence="2" id="KW-0804">Transcription</keyword>
<protein>
    <submittedName>
        <fullName evidence="4">AraC family transcriptional regulator</fullName>
    </submittedName>
</protein>
<feature type="domain" description="HTH araC/xylS-type" evidence="3">
    <location>
        <begin position="208"/>
        <end position="306"/>
    </location>
</feature>
<organism evidence="4 5">
    <name type="scientific">Pseudomonas lutea</name>
    <dbReference type="NCBI Taxonomy" id="243924"/>
    <lineage>
        <taxon>Bacteria</taxon>
        <taxon>Pseudomonadati</taxon>
        <taxon>Pseudomonadota</taxon>
        <taxon>Gammaproteobacteria</taxon>
        <taxon>Pseudomonadales</taxon>
        <taxon>Pseudomonadaceae</taxon>
        <taxon>Pseudomonas</taxon>
    </lineage>
</organism>
<dbReference type="RefSeq" id="WP_191943503.1">
    <property type="nucleotide sequence ID" value="NZ_JACYNP010000002.1"/>
</dbReference>
<comment type="caution">
    <text evidence="4">The sequence shown here is derived from an EMBL/GenBank/DDBJ whole genome shotgun (WGS) entry which is preliminary data.</text>
</comment>
<dbReference type="InterPro" id="IPR018060">
    <property type="entry name" value="HTH_AraC"/>
</dbReference>
<dbReference type="PANTHER" id="PTHR43436:SF1">
    <property type="entry name" value="TRANSCRIPTIONAL REGULATORY PROTEIN"/>
    <property type="match status" value="1"/>
</dbReference>
<dbReference type="Pfam" id="PF12833">
    <property type="entry name" value="HTH_18"/>
    <property type="match status" value="1"/>
</dbReference>
<dbReference type="Pfam" id="PF06719">
    <property type="entry name" value="AraC_N"/>
    <property type="match status" value="1"/>
</dbReference>
<dbReference type="SMART" id="SM00342">
    <property type="entry name" value="HTH_ARAC"/>
    <property type="match status" value="1"/>
</dbReference>
<accession>A0ABR9A4F7</accession>
<evidence type="ECO:0000256" key="1">
    <source>
        <dbReference type="ARBA" id="ARBA00023015"/>
    </source>
</evidence>
<dbReference type="InterPro" id="IPR009057">
    <property type="entry name" value="Homeodomain-like_sf"/>
</dbReference>
<keyword evidence="5" id="KW-1185">Reference proteome</keyword>
<evidence type="ECO:0000259" key="3">
    <source>
        <dbReference type="PROSITE" id="PS01124"/>
    </source>
</evidence>
<dbReference type="Proteomes" id="UP000625247">
    <property type="component" value="Unassembled WGS sequence"/>
</dbReference>
<dbReference type="Gene3D" id="1.10.10.60">
    <property type="entry name" value="Homeodomain-like"/>
    <property type="match status" value="2"/>
</dbReference>
<dbReference type="PROSITE" id="PS01124">
    <property type="entry name" value="HTH_ARAC_FAMILY_2"/>
    <property type="match status" value="1"/>
</dbReference>
<evidence type="ECO:0000313" key="5">
    <source>
        <dbReference type="Proteomes" id="UP000625247"/>
    </source>
</evidence>
<gene>
    <name evidence="4" type="ORF">IFT62_06485</name>
</gene>
<name>A0ABR9A4F7_9PSED</name>
<dbReference type="InterPro" id="IPR009594">
    <property type="entry name" value="Tscrpt_reg_HTH_AraC_N"/>
</dbReference>
<evidence type="ECO:0000256" key="2">
    <source>
        <dbReference type="ARBA" id="ARBA00023163"/>
    </source>
</evidence>
<proteinExistence type="predicted"/>
<reference evidence="4 5" key="1">
    <citation type="journal article" date="2020" name="FEMS Microbiol. Ecol.">
        <title>Temporal dynamics of bacterial communities during seed development and maturation.</title>
        <authorList>
            <person name="Chesneau G."/>
            <person name="Torres-Cortes G."/>
            <person name="Briand M."/>
            <person name="Darrasse A."/>
            <person name="Preveaux A."/>
            <person name="Marais C."/>
            <person name="Jacques M.A."/>
            <person name="Shade A."/>
            <person name="Barret M."/>
        </authorList>
    </citation>
    <scope>NUCLEOTIDE SEQUENCE [LARGE SCALE GENOMIC DNA]</scope>
    <source>
        <strain evidence="4 5">CFBP13723</strain>
    </source>
</reference>
<keyword evidence="1" id="KW-0805">Transcription regulation</keyword>